<evidence type="ECO:0000313" key="1">
    <source>
        <dbReference type="EMBL" id="QQP50597.1"/>
    </source>
</evidence>
<accession>A0A7T8HIB2</accession>
<feature type="non-terminal residue" evidence="1">
    <location>
        <position position="314"/>
    </location>
</feature>
<dbReference type="Proteomes" id="UP000595437">
    <property type="component" value="Chromosome 7"/>
</dbReference>
<reference evidence="2" key="1">
    <citation type="submission" date="2021-01" db="EMBL/GenBank/DDBJ databases">
        <title>Caligus Genome Assembly.</title>
        <authorList>
            <person name="Gallardo-Escarate C."/>
        </authorList>
    </citation>
    <scope>NUCLEOTIDE SEQUENCE [LARGE SCALE GENOMIC DNA]</scope>
</reference>
<sequence>MVKGDLAYVLKEFDKVNVEFKLTSQEEREESLRMYGCIVKYKASCVWIGYFPRAVVESYNYKNLTPFLTKRNLSLQMFQDIVDGVTEPKLREQPPIDSLVLPPNNLIGRLIEIKKPDFGSTDGTQRGVMVIENGPHAKKKAFFNRNSLFIFGRNMHKADLMRVVKESDKFFIDVQGDTNSSQVPFKVTKAWIGLHPDEYKRLKQVLSSYFANKFINWLSSHGMTEAEFEEIAAGKATLKPFFPFASEQMNARIIYFYPSCRKVGESSSEKGAEFGLLRITQGPLIKRDVLFERSDFYLFNVSLRNVDLTNCSKK</sequence>
<protein>
    <submittedName>
        <fullName evidence="1">Uncharacterized protein</fullName>
    </submittedName>
</protein>
<evidence type="ECO:0000313" key="2">
    <source>
        <dbReference type="Proteomes" id="UP000595437"/>
    </source>
</evidence>
<dbReference type="AlphaFoldDB" id="A0A7T8HIB2"/>
<dbReference type="OrthoDB" id="10574471at2759"/>
<gene>
    <name evidence="1" type="ORF">FKW44_011646</name>
</gene>
<name>A0A7T8HIB2_CALRO</name>
<dbReference type="EMBL" id="CP045896">
    <property type="protein sequence ID" value="QQP50597.1"/>
    <property type="molecule type" value="Genomic_DNA"/>
</dbReference>
<keyword evidence="2" id="KW-1185">Reference proteome</keyword>
<organism evidence="1 2">
    <name type="scientific">Caligus rogercresseyi</name>
    <name type="common">Sea louse</name>
    <dbReference type="NCBI Taxonomy" id="217165"/>
    <lineage>
        <taxon>Eukaryota</taxon>
        <taxon>Metazoa</taxon>
        <taxon>Ecdysozoa</taxon>
        <taxon>Arthropoda</taxon>
        <taxon>Crustacea</taxon>
        <taxon>Multicrustacea</taxon>
        <taxon>Hexanauplia</taxon>
        <taxon>Copepoda</taxon>
        <taxon>Siphonostomatoida</taxon>
        <taxon>Caligidae</taxon>
        <taxon>Caligus</taxon>
    </lineage>
</organism>
<proteinExistence type="predicted"/>